<dbReference type="SMART" id="SM00343">
    <property type="entry name" value="ZnF_C2HC"/>
    <property type="match status" value="1"/>
</dbReference>
<name>A0A7J7GH26_CAMSI</name>
<dbReference type="PROSITE" id="PS50158">
    <property type="entry name" value="ZF_CCHC"/>
    <property type="match status" value="1"/>
</dbReference>
<feature type="domain" description="CCHC-type" evidence="2">
    <location>
        <begin position="246"/>
        <end position="261"/>
    </location>
</feature>
<evidence type="ECO:0000313" key="3">
    <source>
        <dbReference type="EMBL" id="KAF5939797.1"/>
    </source>
</evidence>
<dbReference type="InterPro" id="IPR001878">
    <property type="entry name" value="Znf_CCHC"/>
</dbReference>
<dbReference type="GO" id="GO:0003676">
    <property type="term" value="F:nucleic acid binding"/>
    <property type="evidence" value="ECO:0007669"/>
    <property type="project" value="InterPro"/>
</dbReference>
<proteinExistence type="predicted"/>
<dbReference type="PANTHER" id="PTHR31286">
    <property type="entry name" value="GLYCINE-RICH CELL WALL STRUCTURAL PROTEIN 1.8-LIKE"/>
    <property type="match status" value="1"/>
</dbReference>
<comment type="caution">
    <text evidence="3">The sequence shown here is derived from an EMBL/GenBank/DDBJ whole genome shotgun (WGS) entry which is preliminary data.</text>
</comment>
<evidence type="ECO:0000313" key="4">
    <source>
        <dbReference type="Proteomes" id="UP000593564"/>
    </source>
</evidence>
<reference evidence="4" key="1">
    <citation type="journal article" date="2020" name="Nat. Commun.">
        <title>Genome assembly of wild tea tree DASZ reveals pedigree and selection history of tea varieties.</title>
        <authorList>
            <person name="Zhang W."/>
            <person name="Zhang Y."/>
            <person name="Qiu H."/>
            <person name="Guo Y."/>
            <person name="Wan H."/>
            <person name="Zhang X."/>
            <person name="Scossa F."/>
            <person name="Alseekh S."/>
            <person name="Zhang Q."/>
            <person name="Wang P."/>
            <person name="Xu L."/>
            <person name="Schmidt M.H."/>
            <person name="Jia X."/>
            <person name="Li D."/>
            <person name="Zhu A."/>
            <person name="Guo F."/>
            <person name="Chen W."/>
            <person name="Ni D."/>
            <person name="Usadel B."/>
            <person name="Fernie A.R."/>
            <person name="Wen W."/>
        </authorList>
    </citation>
    <scope>NUCLEOTIDE SEQUENCE [LARGE SCALE GENOMIC DNA]</scope>
    <source>
        <strain evidence="4">cv. G240</strain>
    </source>
</reference>
<organism evidence="3 4">
    <name type="scientific">Camellia sinensis</name>
    <name type="common">Tea plant</name>
    <name type="synonym">Thea sinensis</name>
    <dbReference type="NCBI Taxonomy" id="4442"/>
    <lineage>
        <taxon>Eukaryota</taxon>
        <taxon>Viridiplantae</taxon>
        <taxon>Streptophyta</taxon>
        <taxon>Embryophyta</taxon>
        <taxon>Tracheophyta</taxon>
        <taxon>Spermatophyta</taxon>
        <taxon>Magnoliopsida</taxon>
        <taxon>eudicotyledons</taxon>
        <taxon>Gunneridae</taxon>
        <taxon>Pentapetalae</taxon>
        <taxon>asterids</taxon>
        <taxon>Ericales</taxon>
        <taxon>Theaceae</taxon>
        <taxon>Camellia</taxon>
    </lineage>
</organism>
<dbReference type="InterPro" id="IPR040256">
    <property type="entry name" value="At4g02000-like"/>
</dbReference>
<accession>A0A7J7GH26</accession>
<keyword evidence="1" id="KW-0863">Zinc-finger</keyword>
<evidence type="ECO:0000256" key="1">
    <source>
        <dbReference type="PROSITE-ProRule" id="PRU00047"/>
    </source>
</evidence>
<reference evidence="3 4" key="2">
    <citation type="submission" date="2020-07" db="EMBL/GenBank/DDBJ databases">
        <title>Genome assembly of wild tea tree DASZ reveals pedigree and selection history of tea varieties.</title>
        <authorList>
            <person name="Zhang W."/>
        </authorList>
    </citation>
    <scope>NUCLEOTIDE SEQUENCE [LARGE SCALE GENOMIC DNA]</scope>
    <source>
        <strain evidence="4">cv. G240</strain>
        <tissue evidence="3">Leaf</tissue>
    </source>
</reference>
<dbReference type="InterPro" id="IPR025836">
    <property type="entry name" value="Zn_knuckle_CX2CX4HX4C"/>
</dbReference>
<dbReference type="EMBL" id="JACBKZ010000010">
    <property type="protein sequence ID" value="KAF5939797.1"/>
    <property type="molecule type" value="Genomic_DNA"/>
</dbReference>
<evidence type="ECO:0000259" key="2">
    <source>
        <dbReference type="PROSITE" id="PS50158"/>
    </source>
</evidence>
<dbReference type="PANTHER" id="PTHR31286:SF99">
    <property type="entry name" value="DUF4283 DOMAIN-CONTAINING PROTEIN"/>
    <property type="match status" value="1"/>
</dbReference>
<dbReference type="InterPro" id="IPR025558">
    <property type="entry name" value="DUF4283"/>
</dbReference>
<dbReference type="Pfam" id="PF14111">
    <property type="entry name" value="DUF4283"/>
    <property type="match status" value="1"/>
</dbReference>
<keyword evidence="1" id="KW-0862">Zinc</keyword>
<gene>
    <name evidence="3" type="ORF">HYC85_020964</name>
</gene>
<protein>
    <recommendedName>
        <fullName evidence="2">CCHC-type domain-containing protein</fullName>
    </recommendedName>
</protein>
<sequence length="263" mass="29811">MEEEDLLECHSRKKGKNLDGLVSVNRSFKEALSSPFHLISCSEQPDLLPNVVVEEVSDSDTSVPSIALSKEEIDRICNPWQNSLIVKLMGRSLGYTYLMDRLKNIWKLNSTFFGIDLGNHFFLMKFQDAADLNKVLNEGLWFVGKNFLAIRCWELDFQPEKASFSTTVVWVRLPSLPSEYYDHQILRRIGIKLGKVLKVDFHTENADRGRFSRLCVQIDLGKPLIAKLSVGSILIKIAYEGINAICFHCGMIGHKSSECPSQV</sequence>
<dbReference type="AlphaFoldDB" id="A0A7J7GH26"/>
<keyword evidence="4" id="KW-1185">Reference proteome</keyword>
<dbReference type="Pfam" id="PF14392">
    <property type="entry name" value="zf-CCHC_4"/>
    <property type="match status" value="1"/>
</dbReference>
<keyword evidence="1" id="KW-0479">Metal-binding</keyword>
<dbReference type="Proteomes" id="UP000593564">
    <property type="component" value="Unassembled WGS sequence"/>
</dbReference>
<dbReference type="GO" id="GO:0008270">
    <property type="term" value="F:zinc ion binding"/>
    <property type="evidence" value="ECO:0007669"/>
    <property type="project" value="UniProtKB-KW"/>
</dbReference>